<organism evidence="2 3">
    <name type="scientific">Sphagnum jensenii</name>
    <dbReference type="NCBI Taxonomy" id="128206"/>
    <lineage>
        <taxon>Eukaryota</taxon>
        <taxon>Viridiplantae</taxon>
        <taxon>Streptophyta</taxon>
        <taxon>Embryophyta</taxon>
        <taxon>Bryophyta</taxon>
        <taxon>Sphagnophytina</taxon>
        <taxon>Sphagnopsida</taxon>
        <taxon>Sphagnales</taxon>
        <taxon>Sphagnaceae</taxon>
        <taxon>Sphagnum</taxon>
    </lineage>
</organism>
<keyword evidence="1" id="KW-1133">Transmembrane helix</keyword>
<dbReference type="Proteomes" id="UP001497522">
    <property type="component" value="Chromosome 14"/>
</dbReference>
<name>A0ABP1AP13_9BRYO</name>
<accession>A0ABP1AP13</accession>
<reference evidence="2" key="1">
    <citation type="submission" date="2024-03" db="EMBL/GenBank/DDBJ databases">
        <authorList>
            <consortium name="ELIXIR-Norway"/>
            <consortium name="Elixir Norway"/>
        </authorList>
    </citation>
    <scope>NUCLEOTIDE SEQUENCE</scope>
</reference>
<dbReference type="EMBL" id="OZ023715">
    <property type="protein sequence ID" value="CAK9864241.1"/>
    <property type="molecule type" value="Genomic_DNA"/>
</dbReference>
<keyword evidence="1" id="KW-0472">Membrane</keyword>
<protein>
    <submittedName>
        <fullName evidence="2">Uncharacterized protein</fullName>
    </submittedName>
</protein>
<keyword evidence="1" id="KW-0812">Transmembrane</keyword>
<evidence type="ECO:0000313" key="3">
    <source>
        <dbReference type="Proteomes" id="UP001497522"/>
    </source>
</evidence>
<evidence type="ECO:0000256" key="1">
    <source>
        <dbReference type="SAM" id="Phobius"/>
    </source>
</evidence>
<gene>
    <name evidence="2" type="ORF">CSSPJE1EN2_LOCUS7236</name>
</gene>
<feature type="transmembrane region" description="Helical" evidence="1">
    <location>
        <begin position="29"/>
        <end position="48"/>
    </location>
</feature>
<evidence type="ECO:0000313" key="2">
    <source>
        <dbReference type="EMBL" id="CAK9864241.1"/>
    </source>
</evidence>
<keyword evidence="3" id="KW-1185">Reference proteome</keyword>
<proteinExistence type="predicted"/>
<sequence length="110" mass="12712">MRTSDSPARQRHAGWEVIDHQRSTRPLNWGSWLSWLACLFLCLVLRNFSACFRWHRRTAGGTAFALSPEPFQGILRPSLPYLLWSNCIIVSCGNRLRARTLHCCHLMLNC</sequence>